<reference evidence="5 6" key="1">
    <citation type="submission" date="2014-10" db="EMBL/GenBank/DDBJ databases">
        <title>Genome sequence of Micropolyspora internatus JCM3315.</title>
        <authorList>
            <person name="Shin S.-K."/>
            <person name="Yi H."/>
        </authorList>
    </citation>
    <scope>NUCLEOTIDE SEQUENCE [LARGE SCALE GENOMIC DNA]</scope>
    <source>
        <strain evidence="5 6">JCM 3315</strain>
    </source>
</reference>
<name>A0A837DBC7_9PSEU</name>
<evidence type="ECO:0000256" key="4">
    <source>
        <dbReference type="ARBA" id="ARBA00023186"/>
    </source>
</evidence>
<accession>A0A837DBC7</accession>
<protein>
    <recommendedName>
        <fullName evidence="7">EspG family protein</fullName>
    </recommendedName>
</protein>
<gene>
    <name evidence="5" type="ORF">MINT15_17890</name>
</gene>
<evidence type="ECO:0000313" key="6">
    <source>
        <dbReference type="Proteomes" id="UP000030848"/>
    </source>
</evidence>
<dbReference type="RefSeq" id="WP_052136252.1">
    <property type="nucleotide sequence ID" value="NZ_CALJZO010000028.1"/>
</dbReference>
<evidence type="ECO:0000256" key="1">
    <source>
        <dbReference type="ARBA" id="ARBA00004496"/>
    </source>
</evidence>
<comment type="caution">
    <text evidence="5">The sequence shown here is derived from an EMBL/GenBank/DDBJ whole genome shotgun (WGS) entry which is preliminary data.</text>
</comment>
<organism evidence="5 6">
    <name type="scientific">Saccharomonospora viridis</name>
    <dbReference type="NCBI Taxonomy" id="1852"/>
    <lineage>
        <taxon>Bacteria</taxon>
        <taxon>Bacillati</taxon>
        <taxon>Actinomycetota</taxon>
        <taxon>Actinomycetes</taxon>
        <taxon>Pseudonocardiales</taxon>
        <taxon>Pseudonocardiaceae</taxon>
        <taxon>Saccharomonospora</taxon>
    </lineage>
</organism>
<dbReference type="Pfam" id="PF14011">
    <property type="entry name" value="ESX-1_EspG"/>
    <property type="match status" value="1"/>
</dbReference>
<evidence type="ECO:0000256" key="3">
    <source>
        <dbReference type="ARBA" id="ARBA00022490"/>
    </source>
</evidence>
<evidence type="ECO:0000256" key="2">
    <source>
        <dbReference type="ARBA" id="ARBA00006411"/>
    </source>
</evidence>
<proteinExistence type="inferred from homology"/>
<dbReference type="InterPro" id="IPR025734">
    <property type="entry name" value="EspG"/>
</dbReference>
<evidence type="ECO:0000313" key="5">
    <source>
        <dbReference type="EMBL" id="KHF44907.1"/>
    </source>
</evidence>
<comment type="similarity">
    <text evidence="2">Belongs to the EspG family.</text>
</comment>
<sequence>MRLGDSGWFSLHPGEFFLLWTGLGLGELPPALGVASAGRTSAARARLRDSVDRSLQERGLGTVGEPDRDVAALLEALAASTVRADLEIVTEGGTFRAVGGSGPYGHVTAGFVEDELEIKIGPVSEYTLVSTMFGAVDPLPAGVGSPGNVPVEDYLRACRAGEHGGADVFLDVLRGAGARPVEANTFLRAIRDARSAGRFGVGVDDGAGRWSRASSTVNWVDTAAGRYALRRKDGWVTVTPVDPQRLLGMAEELVGEVAPGRL</sequence>
<keyword evidence="3" id="KW-0963">Cytoplasm</keyword>
<keyword evidence="4" id="KW-0143">Chaperone</keyword>
<dbReference type="AlphaFoldDB" id="A0A837DBC7"/>
<dbReference type="Proteomes" id="UP000030848">
    <property type="component" value="Unassembled WGS sequence"/>
</dbReference>
<evidence type="ECO:0008006" key="7">
    <source>
        <dbReference type="Google" id="ProtNLM"/>
    </source>
</evidence>
<dbReference type="EMBL" id="JRZE01000003">
    <property type="protein sequence ID" value="KHF44907.1"/>
    <property type="molecule type" value="Genomic_DNA"/>
</dbReference>
<comment type="subcellular location">
    <subcellularLocation>
        <location evidence="1">Cytoplasm</location>
    </subcellularLocation>
</comment>